<accession>A0ABT7NL38</accession>
<name>A0ABT7NL38_9SPHI</name>
<protein>
    <recommendedName>
        <fullName evidence="3">WD40 repeat protein</fullName>
    </recommendedName>
</protein>
<keyword evidence="2" id="KW-1185">Reference proteome</keyword>
<dbReference type="RefSeq" id="WP_286650890.1">
    <property type="nucleotide sequence ID" value="NZ_JACAGK010000014.1"/>
</dbReference>
<evidence type="ECO:0008006" key="3">
    <source>
        <dbReference type="Google" id="ProtNLM"/>
    </source>
</evidence>
<sequence>MKVIHFLSVLVLFFIGCSKDDRSENIIPSNLKGSLYFDWADEGTLSINTETGVKSVFLPSDSKRNGWDISRDKELVLTANKTNVWNENITFVISRMSTGEIINQFDYTPLNGGSGFHSGILSPDNKLIAIAPTFEAGFVLLNRDGSLLGHIDAINGEKPKRGSAIVWLPGNSLIITHKSSIIRLDPPYTNGKLIKEMNFEDWGRITVNAAGTKIALSANNHIYMMDIDGNNFVQVTESNDREVLPEFSPDGNYLLVGTDYTTTSSLSAIWRLKIIPADGNKYNVDPITENSPGVIPVIAHGDEVIQTASNRGMLWR</sequence>
<organism evidence="1 2">
    <name type="scientific">Sphingobacterium hotanense</name>
    <dbReference type="NCBI Taxonomy" id="649196"/>
    <lineage>
        <taxon>Bacteria</taxon>
        <taxon>Pseudomonadati</taxon>
        <taxon>Bacteroidota</taxon>
        <taxon>Sphingobacteriia</taxon>
        <taxon>Sphingobacteriales</taxon>
        <taxon>Sphingobacteriaceae</taxon>
        <taxon>Sphingobacterium</taxon>
    </lineage>
</organism>
<gene>
    <name evidence="1" type="ORF">HX018_06615</name>
</gene>
<dbReference type="SUPFAM" id="SSF82171">
    <property type="entry name" value="DPP6 N-terminal domain-like"/>
    <property type="match status" value="1"/>
</dbReference>
<dbReference type="EMBL" id="JACAGK010000014">
    <property type="protein sequence ID" value="MDM1047908.1"/>
    <property type="molecule type" value="Genomic_DNA"/>
</dbReference>
<comment type="caution">
    <text evidence="1">The sequence shown here is derived from an EMBL/GenBank/DDBJ whole genome shotgun (WGS) entry which is preliminary data.</text>
</comment>
<dbReference type="Gene3D" id="2.120.10.30">
    <property type="entry name" value="TolB, C-terminal domain"/>
    <property type="match status" value="1"/>
</dbReference>
<dbReference type="PROSITE" id="PS51257">
    <property type="entry name" value="PROKAR_LIPOPROTEIN"/>
    <property type="match status" value="1"/>
</dbReference>
<evidence type="ECO:0000313" key="2">
    <source>
        <dbReference type="Proteomes" id="UP001170954"/>
    </source>
</evidence>
<reference evidence="1" key="2">
    <citation type="journal article" date="2022" name="Sci. Total Environ.">
        <title>Prevalence, transmission, and molecular epidemiology of tet(X)-positive bacteria among humans, animals, and environmental niches in China: An epidemiological, and genomic-based study.</title>
        <authorList>
            <person name="Dong N."/>
            <person name="Zeng Y."/>
            <person name="Cai C."/>
            <person name="Sun C."/>
            <person name="Lu J."/>
            <person name="Liu C."/>
            <person name="Zhou H."/>
            <person name="Sun Q."/>
            <person name="Shu L."/>
            <person name="Wang H."/>
            <person name="Wang Y."/>
            <person name="Wang S."/>
            <person name="Wu C."/>
            <person name="Chan E.W."/>
            <person name="Chen G."/>
            <person name="Shen Z."/>
            <person name="Chen S."/>
            <person name="Zhang R."/>
        </authorList>
    </citation>
    <scope>NUCLEOTIDE SEQUENCE</scope>
    <source>
        <strain evidence="1">R1692</strain>
    </source>
</reference>
<proteinExistence type="predicted"/>
<dbReference type="Proteomes" id="UP001170954">
    <property type="component" value="Unassembled WGS sequence"/>
</dbReference>
<evidence type="ECO:0000313" key="1">
    <source>
        <dbReference type="EMBL" id="MDM1047908.1"/>
    </source>
</evidence>
<dbReference type="InterPro" id="IPR011042">
    <property type="entry name" value="6-blade_b-propeller_TolB-like"/>
</dbReference>
<reference evidence="1" key="1">
    <citation type="submission" date="2020-06" db="EMBL/GenBank/DDBJ databases">
        <authorList>
            <person name="Dong N."/>
        </authorList>
    </citation>
    <scope>NUCLEOTIDE SEQUENCE</scope>
    <source>
        <strain evidence="1">R1692</strain>
    </source>
</reference>